<evidence type="ECO:0000313" key="1">
    <source>
        <dbReference type="EMBL" id="MCI64265.1"/>
    </source>
</evidence>
<proteinExistence type="predicted"/>
<dbReference type="Proteomes" id="UP000265520">
    <property type="component" value="Unassembled WGS sequence"/>
</dbReference>
<organism evidence="1 2">
    <name type="scientific">Trifolium medium</name>
    <dbReference type="NCBI Taxonomy" id="97028"/>
    <lineage>
        <taxon>Eukaryota</taxon>
        <taxon>Viridiplantae</taxon>
        <taxon>Streptophyta</taxon>
        <taxon>Embryophyta</taxon>
        <taxon>Tracheophyta</taxon>
        <taxon>Spermatophyta</taxon>
        <taxon>Magnoliopsida</taxon>
        <taxon>eudicotyledons</taxon>
        <taxon>Gunneridae</taxon>
        <taxon>Pentapetalae</taxon>
        <taxon>rosids</taxon>
        <taxon>fabids</taxon>
        <taxon>Fabales</taxon>
        <taxon>Fabaceae</taxon>
        <taxon>Papilionoideae</taxon>
        <taxon>50 kb inversion clade</taxon>
        <taxon>NPAAA clade</taxon>
        <taxon>Hologalegina</taxon>
        <taxon>IRL clade</taxon>
        <taxon>Trifolieae</taxon>
        <taxon>Trifolium</taxon>
    </lineage>
</organism>
<accession>A0A392TWR4</accession>
<dbReference type="EMBL" id="LXQA010652237">
    <property type="protein sequence ID" value="MCI64265.1"/>
    <property type="molecule type" value="Genomic_DNA"/>
</dbReference>
<sequence>IGAANWAPTNHSSGTTPALAKLIFLIGTKAKLDFGEYVFE</sequence>
<comment type="caution">
    <text evidence="1">The sequence shown here is derived from an EMBL/GenBank/DDBJ whole genome shotgun (WGS) entry which is preliminary data.</text>
</comment>
<feature type="non-terminal residue" evidence="1">
    <location>
        <position position="1"/>
    </location>
</feature>
<reference evidence="1 2" key="1">
    <citation type="journal article" date="2018" name="Front. Plant Sci.">
        <title>Red Clover (Trifolium pratense) and Zigzag Clover (T. medium) - A Picture of Genomic Similarities and Differences.</title>
        <authorList>
            <person name="Dluhosova J."/>
            <person name="Istvanek J."/>
            <person name="Nedelnik J."/>
            <person name="Repkova J."/>
        </authorList>
    </citation>
    <scope>NUCLEOTIDE SEQUENCE [LARGE SCALE GENOMIC DNA]</scope>
    <source>
        <strain evidence="2">cv. 10/8</strain>
        <tissue evidence="1">Leaf</tissue>
    </source>
</reference>
<protein>
    <submittedName>
        <fullName evidence="1">Envelope-like protein</fullName>
    </submittedName>
</protein>
<keyword evidence="2" id="KW-1185">Reference proteome</keyword>
<name>A0A392TWR4_9FABA</name>
<evidence type="ECO:0000313" key="2">
    <source>
        <dbReference type="Proteomes" id="UP000265520"/>
    </source>
</evidence>
<dbReference type="AlphaFoldDB" id="A0A392TWR4"/>